<dbReference type="AlphaFoldDB" id="A0A5N6P107"/>
<name>A0A5N6P107_9ASTR</name>
<dbReference type="OrthoDB" id="542917at2759"/>
<gene>
    <name evidence="1" type="ORF">E3N88_13857</name>
</gene>
<protein>
    <submittedName>
        <fullName evidence="1">Uncharacterized protein</fullName>
    </submittedName>
</protein>
<proteinExistence type="predicted"/>
<evidence type="ECO:0000313" key="2">
    <source>
        <dbReference type="Proteomes" id="UP000326396"/>
    </source>
</evidence>
<comment type="caution">
    <text evidence="1">The sequence shown here is derived from an EMBL/GenBank/DDBJ whole genome shotgun (WGS) entry which is preliminary data.</text>
</comment>
<accession>A0A5N6P107</accession>
<keyword evidence="2" id="KW-1185">Reference proteome</keyword>
<sequence length="78" mass="8917">MGDLDLDVAVRAHVDICPELPHTISDVSSRPTYSLKGHTYPILTVDFWPRHSNIVCSGDTHGEARYLEYRIECHPLWI</sequence>
<organism evidence="1 2">
    <name type="scientific">Mikania micrantha</name>
    <name type="common">bitter vine</name>
    <dbReference type="NCBI Taxonomy" id="192012"/>
    <lineage>
        <taxon>Eukaryota</taxon>
        <taxon>Viridiplantae</taxon>
        <taxon>Streptophyta</taxon>
        <taxon>Embryophyta</taxon>
        <taxon>Tracheophyta</taxon>
        <taxon>Spermatophyta</taxon>
        <taxon>Magnoliopsida</taxon>
        <taxon>eudicotyledons</taxon>
        <taxon>Gunneridae</taxon>
        <taxon>Pentapetalae</taxon>
        <taxon>asterids</taxon>
        <taxon>campanulids</taxon>
        <taxon>Asterales</taxon>
        <taxon>Asteraceae</taxon>
        <taxon>Asteroideae</taxon>
        <taxon>Heliantheae alliance</taxon>
        <taxon>Eupatorieae</taxon>
        <taxon>Mikania</taxon>
    </lineage>
</organism>
<evidence type="ECO:0000313" key="1">
    <source>
        <dbReference type="EMBL" id="KAD5802497.1"/>
    </source>
</evidence>
<dbReference type="EMBL" id="SZYD01000007">
    <property type="protein sequence ID" value="KAD5802497.1"/>
    <property type="molecule type" value="Genomic_DNA"/>
</dbReference>
<reference evidence="1 2" key="1">
    <citation type="submission" date="2019-05" db="EMBL/GenBank/DDBJ databases">
        <title>Mikania micrantha, genome provides insights into the molecular mechanism of rapid growth.</title>
        <authorList>
            <person name="Liu B."/>
        </authorList>
    </citation>
    <scope>NUCLEOTIDE SEQUENCE [LARGE SCALE GENOMIC DNA]</scope>
    <source>
        <strain evidence="1">NLD-2019</strain>
        <tissue evidence="1">Leaf</tissue>
    </source>
</reference>
<dbReference type="Proteomes" id="UP000326396">
    <property type="component" value="Linkage Group LG15"/>
</dbReference>